<dbReference type="OrthoDB" id="1908613at2759"/>
<dbReference type="InterPro" id="IPR006447">
    <property type="entry name" value="Myb_dom_plants"/>
</dbReference>
<dbReference type="InterPro" id="IPR001005">
    <property type="entry name" value="SANT/Myb"/>
</dbReference>
<comment type="caution">
    <text evidence="8">The sequence shown here is derived from an EMBL/GenBank/DDBJ whole genome shotgun (WGS) entry which is preliminary data.</text>
</comment>
<proteinExistence type="predicted"/>
<dbReference type="Proteomes" id="UP000095767">
    <property type="component" value="Unassembled WGS sequence"/>
</dbReference>
<protein>
    <submittedName>
        <fullName evidence="8">Myb family transcription factor EFM</fullName>
    </submittedName>
</protein>
<dbReference type="InterPro" id="IPR058673">
    <property type="entry name" value="HHO5-like_N"/>
</dbReference>
<keyword evidence="3" id="KW-0238">DNA-binding</keyword>
<dbReference type="NCBIfam" id="TIGR01557">
    <property type="entry name" value="myb_SHAQKYF"/>
    <property type="match status" value="1"/>
</dbReference>
<name>A0A1E5VUK6_9POAL</name>
<dbReference type="EMBL" id="LWDX02029110">
    <property type="protein sequence ID" value="OEL28769.1"/>
    <property type="molecule type" value="Genomic_DNA"/>
</dbReference>
<dbReference type="Gene3D" id="1.10.10.60">
    <property type="entry name" value="Homeodomain-like"/>
    <property type="match status" value="1"/>
</dbReference>
<dbReference type="Pfam" id="PF00249">
    <property type="entry name" value="Myb_DNA-binding"/>
    <property type="match status" value="1"/>
</dbReference>
<dbReference type="PANTHER" id="PTHR31003:SF19">
    <property type="entry name" value="MYB FAMILY TRANSCRIPTION FACTOR EFM"/>
    <property type="match status" value="1"/>
</dbReference>
<dbReference type="InterPro" id="IPR044787">
    <property type="entry name" value="HHO5-like"/>
</dbReference>
<dbReference type="GO" id="GO:0005634">
    <property type="term" value="C:nucleus"/>
    <property type="evidence" value="ECO:0007669"/>
    <property type="project" value="UniProtKB-SubCell"/>
</dbReference>
<reference evidence="8 9" key="1">
    <citation type="submission" date="2016-09" db="EMBL/GenBank/DDBJ databases">
        <title>The draft genome of Dichanthelium oligosanthes: A C3 panicoid grass species.</title>
        <authorList>
            <person name="Studer A.J."/>
            <person name="Schnable J.C."/>
            <person name="Brutnell T.P."/>
        </authorList>
    </citation>
    <scope>NUCLEOTIDE SEQUENCE [LARGE SCALE GENOMIC DNA]</scope>
    <source>
        <strain evidence="9">cv. Kellogg 1175</strain>
        <tissue evidence="8">Leaf</tissue>
    </source>
</reference>
<evidence type="ECO:0000313" key="8">
    <source>
        <dbReference type="EMBL" id="OEL28769.1"/>
    </source>
</evidence>
<feature type="domain" description="HTH myb-type" evidence="7">
    <location>
        <begin position="265"/>
        <end position="325"/>
    </location>
</feature>
<keyword evidence="2" id="KW-0805">Transcription regulation</keyword>
<evidence type="ECO:0000256" key="1">
    <source>
        <dbReference type="ARBA" id="ARBA00004123"/>
    </source>
</evidence>
<dbReference type="GO" id="GO:0003677">
    <property type="term" value="F:DNA binding"/>
    <property type="evidence" value="ECO:0007669"/>
    <property type="project" value="UniProtKB-KW"/>
</dbReference>
<dbReference type="InterPro" id="IPR009057">
    <property type="entry name" value="Homeodomain-like_sf"/>
</dbReference>
<accession>A0A1E5VUK6</accession>
<evidence type="ECO:0000256" key="2">
    <source>
        <dbReference type="ARBA" id="ARBA00023015"/>
    </source>
</evidence>
<evidence type="ECO:0000256" key="3">
    <source>
        <dbReference type="ARBA" id="ARBA00023125"/>
    </source>
</evidence>
<dbReference type="PROSITE" id="PS51294">
    <property type="entry name" value="HTH_MYB"/>
    <property type="match status" value="1"/>
</dbReference>
<evidence type="ECO:0000256" key="5">
    <source>
        <dbReference type="ARBA" id="ARBA00023242"/>
    </source>
</evidence>
<feature type="region of interest" description="Disordered" evidence="6">
    <location>
        <begin position="401"/>
        <end position="482"/>
    </location>
</feature>
<dbReference type="InterPro" id="IPR017930">
    <property type="entry name" value="Myb_dom"/>
</dbReference>
<dbReference type="SUPFAM" id="SSF46689">
    <property type="entry name" value="Homeodomain-like"/>
    <property type="match status" value="1"/>
</dbReference>
<evidence type="ECO:0000313" key="9">
    <source>
        <dbReference type="Proteomes" id="UP000095767"/>
    </source>
</evidence>
<feature type="region of interest" description="Disordered" evidence="6">
    <location>
        <begin position="216"/>
        <end position="270"/>
    </location>
</feature>
<dbReference type="AlphaFoldDB" id="A0A1E5VUK6"/>
<feature type="compositionally biased region" description="Acidic residues" evidence="6">
    <location>
        <begin position="446"/>
        <end position="464"/>
    </location>
</feature>
<dbReference type="FunFam" id="1.10.10.60:FF:000002">
    <property type="entry name" value="Myb family transcription factor"/>
    <property type="match status" value="1"/>
</dbReference>
<evidence type="ECO:0000256" key="4">
    <source>
        <dbReference type="ARBA" id="ARBA00023163"/>
    </source>
</evidence>
<feature type="region of interest" description="Disordered" evidence="6">
    <location>
        <begin position="154"/>
        <end position="182"/>
    </location>
</feature>
<keyword evidence="4" id="KW-0804">Transcription</keyword>
<feature type="compositionally biased region" description="Basic and acidic residues" evidence="6">
    <location>
        <begin position="216"/>
        <end position="226"/>
    </location>
</feature>
<comment type="subcellular location">
    <subcellularLocation>
        <location evidence="1">Nucleus</location>
    </subcellularLocation>
</comment>
<organism evidence="8 9">
    <name type="scientific">Dichanthelium oligosanthes</name>
    <dbReference type="NCBI Taxonomy" id="888268"/>
    <lineage>
        <taxon>Eukaryota</taxon>
        <taxon>Viridiplantae</taxon>
        <taxon>Streptophyta</taxon>
        <taxon>Embryophyta</taxon>
        <taxon>Tracheophyta</taxon>
        <taxon>Spermatophyta</taxon>
        <taxon>Magnoliopsida</taxon>
        <taxon>Liliopsida</taxon>
        <taxon>Poales</taxon>
        <taxon>Poaceae</taxon>
        <taxon>PACMAD clade</taxon>
        <taxon>Panicoideae</taxon>
        <taxon>Panicodae</taxon>
        <taxon>Paniceae</taxon>
        <taxon>Dichantheliinae</taxon>
        <taxon>Dichanthelium</taxon>
    </lineage>
</organism>
<gene>
    <name evidence="8" type="ORF">BAE44_0010214</name>
</gene>
<dbReference type="Pfam" id="PF26575">
    <property type="entry name" value="HHO5_N"/>
    <property type="match status" value="1"/>
</dbReference>
<sequence length="482" mass="51226">MESSPSDLTLDYKPNGNGNGGGAYAVIPKQQEPLVDGHHLTTEQTTQKLREFLARLEEERLKIDAFKRELPLCMHLLNHAMEAYRQQLEAYQMGSLQGAPARPLVLEEFIPLKNMNLGIDTAADKMGNPPSEKASWMESAQLWNGPAATAAVDTVAKGPQTPKESSEHPLPTDTLGALDATSAGQRNGGAFLPFAKDKAAAEAAALPELALAPAEKDAAEADRKPPYLDAAGTNGGLGARRDVQNGVKPASNAPDGQAPPPQPQTHRKARRCWSPELHRRFVNALQILGGAQVATPKQIRELMKVDGLTNDEVKSHLQKYRLHTRRPMPPASTAATAAPQLVVLGGIWVPPEYATQAAGQAIYGAHPATQPHYTAVAAAQEYYPPHAAVHHLQHHPAAMVHRAAAAPPPPQAAYKVAMAGSPPESSEGRGSAGGGSGGGRERSESIEEEDEGEEREEDDDDDEMAAAKGDGEESAGAGAIKY</sequence>
<evidence type="ECO:0000259" key="7">
    <source>
        <dbReference type="PROSITE" id="PS51294"/>
    </source>
</evidence>
<keyword evidence="5" id="KW-0539">Nucleus</keyword>
<dbReference type="GO" id="GO:0003700">
    <property type="term" value="F:DNA-binding transcription factor activity"/>
    <property type="evidence" value="ECO:0007669"/>
    <property type="project" value="InterPro"/>
</dbReference>
<feature type="region of interest" description="Disordered" evidence="6">
    <location>
        <begin position="1"/>
        <end position="22"/>
    </location>
</feature>
<dbReference type="PANTHER" id="PTHR31003">
    <property type="entry name" value="MYB FAMILY TRANSCRIPTION FACTOR"/>
    <property type="match status" value="1"/>
</dbReference>
<keyword evidence="9" id="KW-1185">Reference proteome</keyword>
<evidence type="ECO:0000256" key="6">
    <source>
        <dbReference type="SAM" id="MobiDB-lite"/>
    </source>
</evidence>
<dbReference type="STRING" id="888268.A0A1E5VUK6"/>